<protein>
    <submittedName>
        <fullName evidence="3">Serine hydrolase</fullName>
    </submittedName>
</protein>
<feature type="domain" description="Beta-lactamase-related" evidence="2">
    <location>
        <begin position="130"/>
        <end position="385"/>
    </location>
</feature>
<dbReference type="GO" id="GO:0016787">
    <property type="term" value="F:hydrolase activity"/>
    <property type="evidence" value="ECO:0007669"/>
    <property type="project" value="UniProtKB-KW"/>
</dbReference>
<organism evidence="3 4">
    <name type="scientific">Rheinheimera baltica</name>
    <dbReference type="NCBI Taxonomy" id="67576"/>
    <lineage>
        <taxon>Bacteria</taxon>
        <taxon>Pseudomonadati</taxon>
        <taxon>Pseudomonadota</taxon>
        <taxon>Gammaproteobacteria</taxon>
        <taxon>Chromatiales</taxon>
        <taxon>Chromatiaceae</taxon>
        <taxon>Rheinheimera</taxon>
    </lineage>
</organism>
<dbReference type="Proteomes" id="UP001231109">
    <property type="component" value="Unassembled WGS sequence"/>
</dbReference>
<dbReference type="PANTHER" id="PTHR43283:SF11">
    <property type="entry name" value="BETA-LACTAMASE-RELATED DOMAIN-CONTAINING PROTEIN"/>
    <property type="match status" value="1"/>
</dbReference>
<dbReference type="InterPro" id="IPR012338">
    <property type="entry name" value="Beta-lactam/transpept-like"/>
</dbReference>
<dbReference type="Pfam" id="PF00144">
    <property type="entry name" value="Beta-lactamase"/>
    <property type="match status" value="1"/>
</dbReference>
<dbReference type="EMBL" id="JAPJDZ010000007">
    <property type="protein sequence ID" value="MDP5135205.1"/>
    <property type="molecule type" value="Genomic_DNA"/>
</dbReference>
<sequence>MISIAGSWSYGHYNCCYVSQLELTVRCTFPLLLALLTLPLSAQTYYPPRGSWAEASPQALKVDAQKLAAAVNYAIASENPAAKDQAIVQATTFGAREPYDQIIGPMGVRAAANGLIVYKGKLMARWGDVDSVDMTHSIAKSFLTTVTGLAWQQGLIRDLNDKVGPYMPHGTALYQGEHNSQIRWDHLLRQTSDWQGTLWGKPDWADRPESKMPAEWPQRPLRTPGTYYKYNDVRINLLALSTLYVWRKPLPEVLNEHIMQPIGASSTWRWYGYDNSWVELDGKKVQSVSGGGHWGGGIFINAWDLARFGYLFLRDGQWQGKQLVSQDWITQARAGGSANPEYGFANWFLNPGRKALPNAPQTAVTFQGAGRNVIYIDQENDLLIVTRWIANGDELNQLVGKVLAALPD</sequence>
<dbReference type="Gene3D" id="3.40.710.10">
    <property type="entry name" value="DD-peptidase/beta-lactamase superfamily"/>
    <property type="match status" value="1"/>
</dbReference>
<dbReference type="PANTHER" id="PTHR43283">
    <property type="entry name" value="BETA-LACTAMASE-RELATED"/>
    <property type="match status" value="1"/>
</dbReference>
<name>A0ABT9HVQ5_9GAMM</name>
<reference evidence="3 4" key="1">
    <citation type="submission" date="2022-11" db="EMBL/GenBank/DDBJ databases">
        <title>Viruses from the air-sea interface of a natural surface slick.</title>
        <authorList>
            <person name="Rahlff J."/>
            <person name="Holmfeldt K."/>
        </authorList>
    </citation>
    <scope>NUCLEOTIDE SEQUENCE [LARGE SCALE GENOMIC DNA]</scope>
    <source>
        <strain evidence="3 4">SMS4</strain>
    </source>
</reference>
<gene>
    <name evidence="3" type="ORF">ORJ04_04480</name>
</gene>
<keyword evidence="1 3" id="KW-0378">Hydrolase</keyword>
<dbReference type="InterPro" id="IPR001466">
    <property type="entry name" value="Beta-lactam-related"/>
</dbReference>
<evidence type="ECO:0000259" key="2">
    <source>
        <dbReference type="Pfam" id="PF00144"/>
    </source>
</evidence>
<evidence type="ECO:0000313" key="4">
    <source>
        <dbReference type="Proteomes" id="UP001231109"/>
    </source>
</evidence>
<comment type="caution">
    <text evidence="3">The sequence shown here is derived from an EMBL/GenBank/DDBJ whole genome shotgun (WGS) entry which is preliminary data.</text>
</comment>
<evidence type="ECO:0000313" key="3">
    <source>
        <dbReference type="EMBL" id="MDP5135205.1"/>
    </source>
</evidence>
<dbReference type="InterPro" id="IPR050789">
    <property type="entry name" value="Diverse_Enzym_Activities"/>
</dbReference>
<proteinExistence type="predicted"/>
<accession>A0ABT9HVQ5</accession>
<dbReference type="SUPFAM" id="SSF56601">
    <property type="entry name" value="beta-lactamase/transpeptidase-like"/>
    <property type="match status" value="1"/>
</dbReference>
<evidence type="ECO:0000256" key="1">
    <source>
        <dbReference type="ARBA" id="ARBA00022801"/>
    </source>
</evidence>
<keyword evidence="4" id="KW-1185">Reference proteome</keyword>